<comment type="caution">
    <text evidence="2">The sequence shown here is derived from an EMBL/GenBank/DDBJ whole genome shotgun (WGS) entry which is preliminary data.</text>
</comment>
<keyword evidence="3" id="KW-1185">Reference proteome</keyword>
<sequence length="583" mass="67014">MEALLADEENQSRRTFCQMSFGSIYDTAERGQTSMGNLVNLYERQAEAQRKYASSMLEAMTDVFKPVVASGLGELHEFEEPGTSLKRSLTQLQQYLLALHTQKLVWAQILDEHIKEPLKSLQTASSSYIKTLENEIIRVNDEYAVVEAMQKKINATYDEAQKNLQEAQRRQLRALHEIGVPSFELQRLAARIAKCQQDLREAAKEKNATKKLLLAKIVARDEMAMAVSVAYQRTEEERMDQIASSLKMIVSVERDQIKFREKQLEKMEELVDRLDRSGDLQLLIHNRQSPNHMHFQGKALSILDWHWKHEAANPNADDEVDLLDDPKVDENESSTAVETAATFDSIQKGLASHFTVNLFSDDEDTQFHIPEDFTQSIAEWCATSEGRSGFVQMLNRQRSLDTKLKDENAFQCLVQCFDTFFDACAQHEDIRAAKTAMMLAATFFHSPDQIQDTSDHRVVRKYIQEDVKHHDLWRNPKFWEKALLLAVGEELHKAPQKIPWEDLPSNLPRSEGVFTREEAVSLVHNIVFGQLGSFTLSMVEFDVPLEEIRHFIETMCDAHELTEDQRFVLRANLRDIALKFTHL</sequence>
<protein>
    <recommendedName>
        <fullName evidence="4">SBF1/SBF2 domain-containing protein</fullName>
    </recommendedName>
</protein>
<dbReference type="Gene3D" id="1.20.1270.60">
    <property type="entry name" value="Arfaptin homology (AH) domain/BAR domain"/>
    <property type="match status" value="1"/>
</dbReference>
<name>A0A1V9ZN97_9STRA</name>
<evidence type="ECO:0000256" key="1">
    <source>
        <dbReference type="SAM" id="Coils"/>
    </source>
</evidence>
<accession>A0A1V9ZN97</accession>
<dbReference type="InterPro" id="IPR027267">
    <property type="entry name" value="AH/BAR_dom_sf"/>
</dbReference>
<dbReference type="EMBL" id="JNBS01001820">
    <property type="protein sequence ID" value="OQR99250.1"/>
    <property type="molecule type" value="Genomic_DNA"/>
</dbReference>
<organism evidence="2 3">
    <name type="scientific">Thraustotheca clavata</name>
    <dbReference type="NCBI Taxonomy" id="74557"/>
    <lineage>
        <taxon>Eukaryota</taxon>
        <taxon>Sar</taxon>
        <taxon>Stramenopiles</taxon>
        <taxon>Oomycota</taxon>
        <taxon>Saprolegniomycetes</taxon>
        <taxon>Saprolegniales</taxon>
        <taxon>Achlyaceae</taxon>
        <taxon>Thraustotheca</taxon>
    </lineage>
</organism>
<dbReference type="Proteomes" id="UP000243217">
    <property type="component" value="Unassembled WGS sequence"/>
</dbReference>
<evidence type="ECO:0008006" key="4">
    <source>
        <dbReference type="Google" id="ProtNLM"/>
    </source>
</evidence>
<reference evidence="2 3" key="1">
    <citation type="journal article" date="2014" name="Genome Biol. Evol.">
        <title>The secreted proteins of Achlya hypogyna and Thraustotheca clavata identify the ancestral oomycete secretome and reveal gene acquisitions by horizontal gene transfer.</title>
        <authorList>
            <person name="Misner I."/>
            <person name="Blouin N."/>
            <person name="Leonard G."/>
            <person name="Richards T.A."/>
            <person name="Lane C.E."/>
        </authorList>
    </citation>
    <scope>NUCLEOTIDE SEQUENCE [LARGE SCALE GENOMIC DNA]</scope>
    <source>
        <strain evidence="2 3">ATCC 34112</strain>
    </source>
</reference>
<dbReference type="AlphaFoldDB" id="A0A1V9ZN97"/>
<feature type="coiled-coil region" evidence="1">
    <location>
        <begin position="129"/>
        <end position="212"/>
    </location>
</feature>
<dbReference type="PANTHER" id="PTHR13663">
    <property type="entry name" value="SIMILAR TO RIKEN CDNA 6430548M08"/>
    <property type="match status" value="1"/>
</dbReference>
<dbReference type="PANTHER" id="PTHR13663:SF2">
    <property type="entry name" value="SIMILAR TO RIKEN CDNA 6430548M08"/>
    <property type="match status" value="1"/>
</dbReference>
<dbReference type="SUPFAM" id="SSF103657">
    <property type="entry name" value="BAR/IMD domain-like"/>
    <property type="match status" value="1"/>
</dbReference>
<gene>
    <name evidence="2" type="ORF">THRCLA_06569</name>
</gene>
<dbReference type="STRING" id="74557.A0A1V9ZN97"/>
<proteinExistence type="predicted"/>
<dbReference type="InterPro" id="IPR039872">
    <property type="entry name" value="KIAA0513"/>
</dbReference>
<dbReference type="OrthoDB" id="6268344at2759"/>
<evidence type="ECO:0000313" key="2">
    <source>
        <dbReference type="EMBL" id="OQR99250.1"/>
    </source>
</evidence>
<evidence type="ECO:0000313" key="3">
    <source>
        <dbReference type="Proteomes" id="UP000243217"/>
    </source>
</evidence>
<keyword evidence="1" id="KW-0175">Coiled coil</keyword>